<dbReference type="Proteomes" id="UP000220034">
    <property type="component" value="Unassembled WGS sequence"/>
</dbReference>
<protein>
    <submittedName>
        <fullName evidence="8">Methyl-accepting chemotaxis protein</fullName>
    </submittedName>
</protein>
<dbReference type="SMART" id="SM00283">
    <property type="entry name" value="MA"/>
    <property type="match status" value="1"/>
</dbReference>
<feature type="domain" description="HAMP" evidence="7">
    <location>
        <begin position="522"/>
        <end position="566"/>
    </location>
</feature>
<dbReference type="PANTHER" id="PTHR43531">
    <property type="entry name" value="PROTEIN ICFG"/>
    <property type="match status" value="1"/>
</dbReference>
<dbReference type="EMBL" id="OCTN01000005">
    <property type="protein sequence ID" value="SOH94763.1"/>
    <property type="molecule type" value="Genomic_DNA"/>
</dbReference>
<dbReference type="GO" id="GO:0004888">
    <property type="term" value="F:transmembrane signaling receptor activity"/>
    <property type="evidence" value="ECO:0007669"/>
    <property type="project" value="InterPro"/>
</dbReference>
<evidence type="ECO:0000256" key="4">
    <source>
        <dbReference type="SAM" id="Coils"/>
    </source>
</evidence>
<reference evidence="9" key="1">
    <citation type="submission" date="2017-09" db="EMBL/GenBank/DDBJ databases">
        <authorList>
            <person name="Varghese N."/>
            <person name="Submissions S."/>
        </authorList>
    </citation>
    <scope>NUCLEOTIDE SEQUENCE [LARGE SCALE GENOMIC DNA]</scope>
    <source>
        <strain evidence="9">C7</strain>
    </source>
</reference>
<proteinExistence type="inferred from homology"/>
<organism evidence="8 9">
    <name type="scientific">Pontivivens marinum</name>
    <dbReference type="NCBI Taxonomy" id="1690039"/>
    <lineage>
        <taxon>Bacteria</taxon>
        <taxon>Pseudomonadati</taxon>
        <taxon>Pseudomonadota</taxon>
        <taxon>Alphaproteobacteria</taxon>
        <taxon>Rhodobacterales</taxon>
        <taxon>Paracoccaceae</taxon>
        <taxon>Pontivivens</taxon>
    </lineage>
</organism>
<sequence>MKNTIALRFILSFVLGGLGLIGIVVLVWNAMGDVQSQLHRYASHSDALRTLDQLERDFSKAQQASFYDLRRRNNSMRTTALSQYDQVIQALPSIEPALANRPELIESARALSENILQFRDLYHEAYTVQDTSYALTQVMQGAFARAQAQISLMEHSDQVPVGGARHGALMAVAATFDAARQWTRESGYQHNSPLLTVIAAELDKTQQLIGPFRNVARGNLRNLTENLADAITQIQQNLQEFRALSVQARALERRQVDIETPKILNEFSNIIQELSDTQQRIGQFAVTQSTIAKNRVVLIAGITIILLILLTLLNMIALLRPLHQFLSAVQNIAQGKSAGRLPKWRKDEFGAMAHAVTLIDERGASAQRIREALDGSDMMLIVARSMNDIVYVSEPMQHLVDQFAPADVKATPLNWLVSCVDGMAETVKGRTDSTIAITLGTRCYDARIRPIGQNHPRGGLIVQLIDQTAARTLQHDLGQLVGRVITGDFSTRIETDEGSNSLQAIGRDVNVMCESFEQGFADVAETVAALARGDLTYRMTGHDTGIFHRLQQDFNQSLATLGELVGDISLTGESLANHSGEVAQEADQLSRQTETQAAALRQSSATMREMARAIAITSERGGELRSLSTATATGAQEAARIADTARNAMAEIETAAARMRDIVAVINAISFQTKLLALNAAVEAARAGQAGSGFAVVASEVRHLADRAARSARDISTLIATSISNVESGSVQVTQTGEQLAVIAESVNDMNRAIISIATMSIEQSRSVEEVTAAISSMDDATQRQASLAEGGAKRARSLQDGAERLRGLIAQFQLHRQIDESEVLSQVAVSHQS</sequence>
<keyword evidence="9" id="KW-1185">Reference proteome</keyword>
<dbReference type="PROSITE" id="PS50111">
    <property type="entry name" value="CHEMOTAXIS_TRANSDUC_2"/>
    <property type="match status" value="1"/>
</dbReference>
<keyword evidence="5" id="KW-0472">Membrane</keyword>
<dbReference type="Pfam" id="PF00672">
    <property type="entry name" value="HAMP"/>
    <property type="match status" value="1"/>
</dbReference>
<dbReference type="PANTHER" id="PTHR43531:SF11">
    <property type="entry name" value="METHYL-ACCEPTING CHEMOTAXIS PROTEIN 3"/>
    <property type="match status" value="1"/>
</dbReference>
<dbReference type="InterPro" id="IPR004089">
    <property type="entry name" value="MCPsignal_dom"/>
</dbReference>
<dbReference type="InterPro" id="IPR003660">
    <property type="entry name" value="HAMP_dom"/>
</dbReference>
<evidence type="ECO:0000313" key="8">
    <source>
        <dbReference type="EMBL" id="SOH94763.1"/>
    </source>
</evidence>
<evidence type="ECO:0000256" key="2">
    <source>
        <dbReference type="ARBA" id="ARBA00029447"/>
    </source>
</evidence>
<accession>A0A2C9CU67</accession>
<dbReference type="Gene3D" id="6.10.340.10">
    <property type="match status" value="1"/>
</dbReference>
<keyword evidence="4" id="KW-0175">Coiled coil</keyword>
<feature type="transmembrane region" description="Helical" evidence="5">
    <location>
        <begin position="6"/>
        <end position="31"/>
    </location>
</feature>
<evidence type="ECO:0000313" key="9">
    <source>
        <dbReference type="Proteomes" id="UP000220034"/>
    </source>
</evidence>
<evidence type="ECO:0000256" key="1">
    <source>
        <dbReference type="ARBA" id="ARBA00022500"/>
    </source>
</evidence>
<dbReference type="SMART" id="SM00304">
    <property type="entry name" value="HAMP"/>
    <property type="match status" value="2"/>
</dbReference>
<gene>
    <name evidence="8" type="ORF">SAMN06273572_105187</name>
</gene>
<comment type="similarity">
    <text evidence="2">Belongs to the methyl-accepting chemotaxis (MCP) protein family.</text>
</comment>
<dbReference type="PROSITE" id="PS50885">
    <property type="entry name" value="HAMP"/>
    <property type="match status" value="2"/>
</dbReference>
<dbReference type="InterPro" id="IPR004090">
    <property type="entry name" value="Chemotax_Me-accpt_rcpt"/>
</dbReference>
<feature type="domain" description="HAMP" evidence="7">
    <location>
        <begin position="316"/>
        <end position="368"/>
    </location>
</feature>
<evidence type="ECO:0000259" key="7">
    <source>
        <dbReference type="PROSITE" id="PS50885"/>
    </source>
</evidence>
<dbReference type="OrthoDB" id="5349256at2"/>
<dbReference type="AlphaFoldDB" id="A0A2C9CU67"/>
<dbReference type="GO" id="GO:0007165">
    <property type="term" value="P:signal transduction"/>
    <property type="evidence" value="ECO:0007669"/>
    <property type="project" value="UniProtKB-KW"/>
</dbReference>
<feature type="domain" description="Methyl-accepting transducer" evidence="6">
    <location>
        <begin position="571"/>
        <end position="800"/>
    </location>
</feature>
<evidence type="ECO:0000259" key="6">
    <source>
        <dbReference type="PROSITE" id="PS50111"/>
    </source>
</evidence>
<evidence type="ECO:0000256" key="3">
    <source>
        <dbReference type="PROSITE-ProRule" id="PRU00284"/>
    </source>
</evidence>
<dbReference type="SUPFAM" id="SSF58104">
    <property type="entry name" value="Methyl-accepting chemotaxis protein (MCP) signaling domain"/>
    <property type="match status" value="1"/>
</dbReference>
<keyword evidence="1" id="KW-0145">Chemotaxis</keyword>
<keyword evidence="3" id="KW-0807">Transducer</keyword>
<dbReference type="PRINTS" id="PR00260">
    <property type="entry name" value="CHEMTRNSDUCR"/>
</dbReference>
<dbReference type="Gene3D" id="1.10.287.950">
    <property type="entry name" value="Methyl-accepting chemotaxis protein"/>
    <property type="match status" value="1"/>
</dbReference>
<name>A0A2C9CU67_9RHOB</name>
<feature type="coiled-coil region" evidence="4">
    <location>
        <begin position="213"/>
        <end position="254"/>
    </location>
</feature>
<dbReference type="InterPro" id="IPR051310">
    <property type="entry name" value="MCP_chemotaxis"/>
</dbReference>
<feature type="transmembrane region" description="Helical" evidence="5">
    <location>
        <begin position="296"/>
        <end position="319"/>
    </location>
</feature>
<dbReference type="GO" id="GO:0006935">
    <property type="term" value="P:chemotaxis"/>
    <property type="evidence" value="ECO:0007669"/>
    <property type="project" value="UniProtKB-KW"/>
</dbReference>
<keyword evidence="5" id="KW-0812">Transmembrane</keyword>
<dbReference type="RefSeq" id="WP_097930649.1">
    <property type="nucleotide sequence ID" value="NZ_OCTN01000005.1"/>
</dbReference>
<dbReference type="CDD" id="cd06225">
    <property type="entry name" value="HAMP"/>
    <property type="match status" value="1"/>
</dbReference>
<dbReference type="GO" id="GO:0005886">
    <property type="term" value="C:plasma membrane"/>
    <property type="evidence" value="ECO:0007669"/>
    <property type="project" value="TreeGrafter"/>
</dbReference>
<evidence type="ECO:0000256" key="5">
    <source>
        <dbReference type="SAM" id="Phobius"/>
    </source>
</evidence>
<dbReference type="Pfam" id="PF00015">
    <property type="entry name" value="MCPsignal"/>
    <property type="match status" value="1"/>
</dbReference>
<keyword evidence="5" id="KW-1133">Transmembrane helix</keyword>